<dbReference type="SUPFAM" id="SSF46785">
    <property type="entry name" value="Winged helix' DNA-binding domain"/>
    <property type="match status" value="1"/>
</dbReference>
<dbReference type="OrthoDB" id="76676at2759"/>
<gene>
    <name evidence="11" type="primary">LOC108666197</name>
</gene>
<dbReference type="GO" id="GO:0006367">
    <property type="term" value="P:transcription initiation at RNA polymerase II promoter"/>
    <property type="evidence" value="ECO:0007669"/>
    <property type="project" value="InterPro"/>
</dbReference>
<keyword evidence="5 8" id="KW-0804">Transcription</keyword>
<dbReference type="InterPro" id="IPR008851">
    <property type="entry name" value="TFIIF-alpha"/>
</dbReference>
<evidence type="ECO:0000313" key="11">
    <source>
        <dbReference type="RefSeq" id="XP_018008512.2"/>
    </source>
</evidence>
<dbReference type="GO" id="GO:0005674">
    <property type="term" value="C:transcription factor TFIIF complex"/>
    <property type="evidence" value="ECO:0007669"/>
    <property type="project" value="TreeGrafter"/>
</dbReference>
<feature type="compositionally biased region" description="Basic and acidic residues" evidence="9">
    <location>
        <begin position="365"/>
        <end position="392"/>
    </location>
</feature>
<dbReference type="InterPro" id="IPR011039">
    <property type="entry name" value="TFIIF_interaction"/>
</dbReference>
<keyword evidence="3 8" id="KW-0805">Transcription regulation</keyword>
<dbReference type="OMA" id="VTCGKTM"/>
<accession>A0A8B7N3T1</accession>
<feature type="compositionally biased region" description="Acidic residues" evidence="9">
    <location>
        <begin position="217"/>
        <end position="237"/>
    </location>
</feature>
<keyword evidence="6 8" id="KW-0539">Nucleus</keyword>
<feature type="compositionally biased region" description="Acidic residues" evidence="9">
    <location>
        <begin position="290"/>
        <end position="300"/>
    </location>
</feature>
<evidence type="ECO:0000313" key="10">
    <source>
        <dbReference type="Proteomes" id="UP000694843"/>
    </source>
</evidence>
<feature type="region of interest" description="Disordered" evidence="9">
    <location>
        <begin position="191"/>
        <end position="422"/>
    </location>
</feature>
<dbReference type="SUPFAM" id="SSF50916">
    <property type="entry name" value="Rap30/74 interaction domains"/>
    <property type="match status" value="1"/>
</dbReference>
<dbReference type="Pfam" id="PF05793">
    <property type="entry name" value="TFIIF_alpha"/>
    <property type="match status" value="2"/>
</dbReference>
<dbReference type="GO" id="GO:0032968">
    <property type="term" value="P:positive regulation of transcription elongation by RNA polymerase II"/>
    <property type="evidence" value="ECO:0007669"/>
    <property type="project" value="InterPro"/>
</dbReference>
<evidence type="ECO:0000256" key="7">
    <source>
        <dbReference type="ARBA" id="ARBA00025232"/>
    </source>
</evidence>
<feature type="compositionally biased region" description="Acidic residues" evidence="9">
    <location>
        <begin position="323"/>
        <end position="346"/>
    </location>
</feature>
<reference evidence="11" key="1">
    <citation type="submission" date="2025-08" db="UniProtKB">
        <authorList>
            <consortium name="RefSeq"/>
        </authorList>
    </citation>
    <scope>IDENTIFICATION</scope>
</reference>
<feature type="compositionally biased region" description="Acidic residues" evidence="9">
    <location>
        <begin position="268"/>
        <end position="282"/>
    </location>
</feature>
<evidence type="ECO:0000256" key="9">
    <source>
        <dbReference type="SAM" id="MobiDB-lite"/>
    </source>
</evidence>
<dbReference type="GeneID" id="108666197"/>
<organism evidence="10 11">
    <name type="scientific">Hyalella azteca</name>
    <name type="common">Amphipod</name>
    <dbReference type="NCBI Taxonomy" id="294128"/>
    <lineage>
        <taxon>Eukaryota</taxon>
        <taxon>Metazoa</taxon>
        <taxon>Ecdysozoa</taxon>
        <taxon>Arthropoda</taxon>
        <taxon>Crustacea</taxon>
        <taxon>Multicrustacea</taxon>
        <taxon>Malacostraca</taxon>
        <taxon>Eumalacostraca</taxon>
        <taxon>Peracarida</taxon>
        <taxon>Amphipoda</taxon>
        <taxon>Senticaudata</taxon>
        <taxon>Talitrida</taxon>
        <taxon>Talitroidea</taxon>
        <taxon>Hyalellidae</taxon>
        <taxon>Hyalella</taxon>
    </lineage>
</organism>
<feature type="compositionally biased region" description="Basic residues" evidence="9">
    <location>
        <begin position="241"/>
        <end position="263"/>
    </location>
</feature>
<dbReference type="PANTHER" id="PTHR13011:SF0">
    <property type="entry name" value="GENERAL TRANSCRIPTION FACTOR IIF SUBUNIT 1"/>
    <property type="match status" value="1"/>
</dbReference>
<dbReference type="GO" id="GO:0003677">
    <property type="term" value="F:DNA binding"/>
    <property type="evidence" value="ECO:0007669"/>
    <property type="project" value="UniProtKB-KW"/>
</dbReference>
<dbReference type="InterPro" id="IPR036390">
    <property type="entry name" value="WH_DNA-bd_sf"/>
</dbReference>
<comment type="subcellular location">
    <subcellularLocation>
        <location evidence="1 8">Nucleus</location>
    </subcellularLocation>
</comment>
<keyword evidence="10" id="KW-1185">Reference proteome</keyword>
<dbReference type="GO" id="GO:0016251">
    <property type="term" value="F:RNA polymerase II general transcription initiation factor activity"/>
    <property type="evidence" value="ECO:0007669"/>
    <property type="project" value="TreeGrafter"/>
</dbReference>
<evidence type="ECO:0000256" key="8">
    <source>
        <dbReference type="RuleBase" id="RU366044"/>
    </source>
</evidence>
<keyword evidence="4 8" id="KW-0238">DNA-binding</keyword>
<dbReference type="AlphaFoldDB" id="A0A8B7N3T1"/>
<dbReference type="Gene3D" id="1.10.10.10">
    <property type="entry name" value="Winged helix-like DNA-binding domain superfamily/Winged helix DNA-binding domain"/>
    <property type="match status" value="1"/>
</dbReference>
<dbReference type="CTD" id="40790"/>
<evidence type="ECO:0000256" key="5">
    <source>
        <dbReference type="ARBA" id="ARBA00023163"/>
    </source>
</evidence>
<dbReference type="PANTHER" id="PTHR13011">
    <property type="entry name" value="TFIIF-ALPHA"/>
    <property type="match status" value="1"/>
</dbReference>
<evidence type="ECO:0000256" key="3">
    <source>
        <dbReference type="ARBA" id="ARBA00023015"/>
    </source>
</evidence>
<evidence type="ECO:0000256" key="6">
    <source>
        <dbReference type="ARBA" id="ARBA00023242"/>
    </source>
</evidence>
<dbReference type="Proteomes" id="UP000694843">
    <property type="component" value="Unplaced"/>
</dbReference>
<dbReference type="RefSeq" id="XP_018008512.2">
    <property type="nucleotide sequence ID" value="XM_018153023.2"/>
</dbReference>
<comment type="similarity">
    <text evidence="2 8">Belongs to the TFIIF alpha subunit family.</text>
</comment>
<evidence type="ECO:0000256" key="4">
    <source>
        <dbReference type="ARBA" id="ARBA00023125"/>
    </source>
</evidence>
<dbReference type="InterPro" id="IPR036388">
    <property type="entry name" value="WH-like_DNA-bd_sf"/>
</dbReference>
<protein>
    <recommendedName>
        <fullName evidence="8">Transcription initiation factor IIF subunit alpha</fullName>
    </recommendedName>
</protein>
<comment type="function">
    <text evidence="7 8">TFIIF is a general transcription initiation factor that binds to RNA polymerase II and helps to recruit it to the initiation complex in collaboration with TFIIB. It promotes transcription elongation.</text>
</comment>
<dbReference type="GO" id="GO:0001096">
    <property type="term" value="F:TFIIF-class transcription factor complex binding"/>
    <property type="evidence" value="ECO:0007669"/>
    <property type="project" value="TreeGrafter"/>
</dbReference>
<dbReference type="KEGG" id="hazt:108666197"/>
<name>A0A8B7N3T1_HYAAZ</name>
<proteinExistence type="inferred from homology"/>
<sequence length="488" mass="56167">MSSHINQAQLLPKVTEYTVRVPKNVKKKYHMMRFHNANGVNFKNWNTAKMERENNYKEFKSLDDDQPKYGAGSEFGREQRDEARRKRYGINIKKYKADDQPWLLTVKDKNSGVATDKKFKGIREGGVSDNVAWYVFVQAKDGAFEAYPVEEWYNFQPIHRYKSLNAEEAEKEFERRDKIMNYFSVMYQKKRNEDDEADAEEGSKKKASASKAFQLSEMDDWMSDQDSDDDGDEDAEEKLEKKPKKKGGKPSKFVKKHGGKRRRREDGESGTDCEEESDEYDEGAEHEYVSEDSSDPEHEDDEKVTKEMAGVEDDTAMKKLLNSDDEDDENEENKDEDKEDQDENDDEKNKKKKDSSSDLSDSSDDEKPKNKDPKKGDSAPRNADILKRKIAENPDGLMPASKKQRPEGPVTPAPVLPSDSGMFEDQIRRYLVRKPMTTTEILQKLKSKKTGHGSEQLVDIIAVMLKKINPQKQRVKGKMYLSLKSLNG</sequence>
<evidence type="ECO:0000256" key="2">
    <source>
        <dbReference type="ARBA" id="ARBA00005249"/>
    </source>
</evidence>
<evidence type="ECO:0000256" key="1">
    <source>
        <dbReference type="ARBA" id="ARBA00004123"/>
    </source>
</evidence>